<name>A0A4C1VXW4_EUMVA</name>
<evidence type="ECO:0000313" key="2">
    <source>
        <dbReference type="EMBL" id="GBP43868.1"/>
    </source>
</evidence>
<keyword evidence="3" id="KW-1185">Reference proteome</keyword>
<accession>A0A4C1VXW4</accession>
<feature type="region of interest" description="Disordered" evidence="1">
    <location>
        <begin position="65"/>
        <end position="90"/>
    </location>
</feature>
<comment type="caution">
    <text evidence="2">The sequence shown here is derived from an EMBL/GenBank/DDBJ whole genome shotgun (WGS) entry which is preliminary data.</text>
</comment>
<proteinExistence type="predicted"/>
<dbReference type="AlphaFoldDB" id="A0A4C1VXW4"/>
<evidence type="ECO:0000313" key="3">
    <source>
        <dbReference type="Proteomes" id="UP000299102"/>
    </source>
</evidence>
<dbReference type="EMBL" id="BGZK01000443">
    <property type="protein sequence ID" value="GBP43868.1"/>
    <property type="molecule type" value="Genomic_DNA"/>
</dbReference>
<protein>
    <submittedName>
        <fullName evidence="2">Uncharacterized protein</fullName>
    </submittedName>
</protein>
<dbReference type="Proteomes" id="UP000299102">
    <property type="component" value="Unassembled WGS sequence"/>
</dbReference>
<gene>
    <name evidence="2" type="ORF">EVAR_82300_1</name>
</gene>
<reference evidence="2 3" key="1">
    <citation type="journal article" date="2019" name="Commun. Biol.">
        <title>The bagworm genome reveals a unique fibroin gene that provides high tensile strength.</title>
        <authorList>
            <person name="Kono N."/>
            <person name="Nakamura H."/>
            <person name="Ohtoshi R."/>
            <person name="Tomita M."/>
            <person name="Numata K."/>
            <person name="Arakawa K."/>
        </authorList>
    </citation>
    <scope>NUCLEOTIDE SEQUENCE [LARGE SCALE GENOMIC DNA]</scope>
</reference>
<sequence length="180" mass="20507">MYSIGSRFEFTDNFLIEVTNNLLRASQITLTRRSQKPVFRSLLRRCSVKSLRFKLLVFKSGKVTRNHRRDPPLDPPLTSSPNPPQASRSPRCAHVFHYHTKYDNNSVRRPEPALTFCVPSKLARSASRRSAPLEPAPSGGRTLIELAANKQYRLASSLTEGELIPRRRLANEGRRAAQRR</sequence>
<evidence type="ECO:0000256" key="1">
    <source>
        <dbReference type="SAM" id="MobiDB-lite"/>
    </source>
</evidence>
<organism evidence="2 3">
    <name type="scientific">Eumeta variegata</name>
    <name type="common">Bagworm moth</name>
    <name type="synonym">Eumeta japonica</name>
    <dbReference type="NCBI Taxonomy" id="151549"/>
    <lineage>
        <taxon>Eukaryota</taxon>
        <taxon>Metazoa</taxon>
        <taxon>Ecdysozoa</taxon>
        <taxon>Arthropoda</taxon>
        <taxon>Hexapoda</taxon>
        <taxon>Insecta</taxon>
        <taxon>Pterygota</taxon>
        <taxon>Neoptera</taxon>
        <taxon>Endopterygota</taxon>
        <taxon>Lepidoptera</taxon>
        <taxon>Glossata</taxon>
        <taxon>Ditrysia</taxon>
        <taxon>Tineoidea</taxon>
        <taxon>Psychidae</taxon>
        <taxon>Oiketicinae</taxon>
        <taxon>Eumeta</taxon>
    </lineage>
</organism>